<proteinExistence type="predicted"/>
<gene>
    <name evidence="2" type="ORF">Tco_1043605</name>
</gene>
<feature type="compositionally biased region" description="Basic and acidic residues" evidence="1">
    <location>
        <begin position="8"/>
        <end position="33"/>
    </location>
</feature>
<dbReference type="Proteomes" id="UP001151760">
    <property type="component" value="Unassembled WGS sequence"/>
</dbReference>
<organism evidence="2 3">
    <name type="scientific">Tanacetum coccineum</name>
    <dbReference type="NCBI Taxonomy" id="301880"/>
    <lineage>
        <taxon>Eukaryota</taxon>
        <taxon>Viridiplantae</taxon>
        <taxon>Streptophyta</taxon>
        <taxon>Embryophyta</taxon>
        <taxon>Tracheophyta</taxon>
        <taxon>Spermatophyta</taxon>
        <taxon>Magnoliopsida</taxon>
        <taxon>eudicotyledons</taxon>
        <taxon>Gunneridae</taxon>
        <taxon>Pentapetalae</taxon>
        <taxon>asterids</taxon>
        <taxon>campanulids</taxon>
        <taxon>Asterales</taxon>
        <taxon>Asteraceae</taxon>
        <taxon>Asteroideae</taxon>
        <taxon>Anthemideae</taxon>
        <taxon>Anthemidinae</taxon>
        <taxon>Tanacetum</taxon>
    </lineage>
</organism>
<name>A0ABQ5GMI7_9ASTR</name>
<reference evidence="2" key="1">
    <citation type="journal article" date="2022" name="Int. J. Mol. Sci.">
        <title>Draft Genome of Tanacetum Coccineum: Genomic Comparison of Closely Related Tanacetum-Family Plants.</title>
        <authorList>
            <person name="Yamashiro T."/>
            <person name="Shiraishi A."/>
            <person name="Nakayama K."/>
            <person name="Satake H."/>
        </authorList>
    </citation>
    <scope>NUCLEOTIDE SEQUENCE</scope>
</reference>
<accession>A0ABQ5GMI7</accession>
<feature type="region of interest" description="Disordered" evidence="1">
    <location>
        <begin position="166"/>
        <end position="188"/>
    </location>
</feature>
<feature type="region of interest" description="Disordered" evidence="1">
    <location>
        <begin position="1"/>
        <end position="33"/>
    </location>
</feature>
<protein>
    <submittedName>
        <fullName evidence="2">Uncharacterized protein</fullName>
    </submittedName>
</protein>
<dbReference type="EMBL" id="BQNB010018663">
    <property type="protein sequence ID" value="GJT76880.1"/>
    <property type="molecule type" value="Genomic_DNA"/>
</dbReference>
<sequence length="234" mass="26317">MNYFKGISSDEIKPMFKEEHNKEKPTEQPKELSEEDLKKMLEIVSVEEFKLEALKVKYPIIDWEIHTEGGCIQTDADEEVTLIDETQGRNDEDLMFDIGVLNRDAVFEEPIVNTAPTTSSIPVSVDDPVTTAGEVVTTAKPKAITTASTITITTRPKAKRVVVQEPSEFTTTTSPSQASQLPQAKDKGKAIMVEPEKPLKKKDQIAFDEELAKRLVSLRIGRRREACKTKRRRS</sequence>
<comment type="caution">
    <text evidence="2">The sequence shown here is derived from an EMBL/GenBank/DDBJ whole genome shotgun (WGS) entry which is preliminary data.</text>
</comment>
<evidence type="ECO:0000256" key="1">
    <source>
        <dbReference type="SAM" id="MobiDB-lite"/>
    </source>
</evidence>
<keyword evidence="3" id="KW-1185">Reference proteome</keyword>
<evidence type="ECO:0000313" key="2">
    <source>
        <dbReference type="EMBL" id="GJT76880.1"/>
    </source>
</evidence>
<reference evidence="2" key="2">
    <citation type="submission" date="2022-01" db="EMBL/GenBank/DDBJ databases">
        <authorList>
            <person name="Yamashiro T."/>
            <person name="Shiraishi A."/>
            <person name="Satake H."/>
            <person name="Nakayama K."/>
        </authorList>
    </citation>
    <scope>NUCLEOTIDE SEQUENCE</scope>
</reference>
<evidence type="ECO:0000313" key="3">
    <source>
        <dbReference type="Proteomes" id="UP001151760"/>
    </source>
</evidence>